<protein>
    <submittedName>
        <fullName evidence="1">Maturation protein</fullName>
    </submittedName>
</protein>
<accession>A0A6H0DHF0</accession>
<reference evidence="1" key="1">
    <citation type="submission" date="2020-01" db="EMBL/GenBank/DDBJ databases">
        <title>Sustained virome diversity in Antarctic penguins and their ticks: geographical connectedness and no evidence for low pathogen pressure.</title>
        <authorList>
            <person name="Wille M."/>
            <person name="Harvey E."/>
            <person name="Shi M."/>
            <person name="Gonzalez-Acuna D."/>
            <person name="Holmes E.C."/>
            <person name="Hurt A.C."/>
        </authorList>
    </citation>
    <scope>NUCLEOTIDE SEQUENCE</scope>
    <source>
        <strain evidence="1">Antarctic59</strain>
    </source>
</reference>
<dbReference type="EMBL" id="MT025124">
    <property type="protein sequence ID" value="QIS88002.1"/>
    <property type="molecule type" value="Genomic_RNA"/>
</dbReference>
<sequence>MSKDIENPADSIPDPLKVLAPPIRLTTQKRKRADGSEYIVRVPTHTVRKAVYKDAVNWELDIAEKRFNDPVHQVKPAPYYRKRQKVSGFRNYSEKRDLYTVIGGLSVERDAYTRAYDDFLDELQSDQGQLGMTLATMRQSMGMVGDYSYRILKSLQAVRRKDFVTAAKVLSNPRLAAKMRRYGQRYPRKRGEKYYLKDYGGEYLAYTYGISPLISEIEALKNLLAGNGSLLLGPTQGFGRADNQEDRSRTYRGGLIRRRDIRTQTHKVWLQANVILDDPKSAFLSSLGLHNPWIVINDLIPWSFVVNYWTGHEAWLHSLDAFAGIHLEDEMVSHKEYWRYDYENVDTSREPNRHIIFKAEAETFRRQIKPFKRPGLLDRVQKWPFSSQRRAMNMAALIGQQFKHL</sequence>
<evidence type="ECO:0000313" key="1">
    <source>
        <dbReference type="EMBL" id="QIS88002.1"/>
    </source>
</evidence>
<organism evidence="1">
    <name type="scientific">Mella virus</name>
    <dbReference type="NCBI Taxonomy" id="2707242"/>
    <lineage>
        <taxon>Viruses</taxon>
        <taxon>Riboviria</taxon>
    </lineage>
</organism>
<proteinExistence type="predicted"/>
<name>A0A6H0DHF0_9VIRU</name>